<dbReference type="InterPro" id="IPR013321">
    <property type="entry name" value="Arc_rbn_hlx_hlx"/>
</dbReference>
<accession>A0ABV6B701</accession>
<protein>
    <recommendedName>
        <fullName evidence="4">CopG family transcriptional regulator</fullName>
    </recommendedName>
</protein>
<evidence type="ECO:0000313" key="3">
    <source>
        <dbReference type="Proteomes" id="UP001589733"/>
    </source>
</evidence>
<dbReference type="RefSeq" id="WP_380017431.1">
    <property type="nucleotide sequence ID" value="NZ_JBHLYR010000091.1"/>
</dbReference>
<dbReference type="Gene3D" id="1.10.1220.10">
    <property type="entry name" value="Met repressor-like"/>
    <property type="match status" value="1"/>
</dbReference>
<evidence type="ECO:0008006" key="4">
    <source>
        <dbReference type="Google" id="ProtNLM"/>
    </source>
</evidence>
<keyword evidence="3" id="KW-1185">Reference proteome</keyword>
<dbReference type="EMBL" id="JBHLYR010000091">
    <property type="protein sequence ID" value="MFB9995470.1"/>
    <property type="molecule type" value="Genomic_DNA"/>
</dbReference>
<evidence type="ECO:0000256" key="1">
    <source>
        <dbReference type="SAM" id="MobiDB-lite"/>
    </source>
</evidence>
<gene>
    <name evidence="2" type="ORF">ACFFLM_26415</name>
</gene>
<name>A0ABV6B701_9DEIO</name>
<sequence>MSAEAKKPSRFGNALKGVRDLTPSPAELPAPAVPLKDDTAQEPFSCTLSRGMKRKLKKASADEGRKQYLIVEQALAEYLSRHHPKVE</sequence>
<organism evidence="2 3">
    <name type="scientific">Deinococcus oregonensis</name>
    <dbReference type="NCBI Taxonomy" id="1805970"/>
    <lineage>
        <taxon>Bacteria</taxon>
        <taxon>Thermotogati</taxon>
        <taxon>Deinococcota</taxon>
        <taxon>Deinococci</taxon>
        <taxon>Deinococcales</taxon>
        <taxon>Deinococcaceae</taxon>
        <taxon>Deinococcus</taxon>
    </lineage>
</organism>
<feature type="region of interest" description="Disordered" evidence="1">
    <location>
        <begin position="1"/>
        <end position="41"/>
    </location>
</feature>
<proteinExistence type="predicted"/>
<dbReference type="Proteomes" id="UP001589733">
    <property type="component" value="Unassembled WGS sequence"/>
</dbReference>
<evidence type="ECO:0000313" key="2">
    <source>
        <dbReference type="EMBL" id="MFB9995470.1"/>
    </source>
</evidence>
<reference evidence="2 3" key="1">
    <citation type="submission" date="2024-09" db="EMBL/GenBank/DDBJ databases">
        <authorList>
            <person name="Sun Q."/>
            <person name="Mori K."/>
        </authorList>
    </citation>
    <scope>NUCLEOTIDE SEQUENCE [LARGE SCALE GENOMIC DNA]</scope>
    <source>
        <strain evidence="2 3">JCM 13503</strain>
    </source>
</reference>
<comment type="caution">
    <text evidence="2">The sequence shown here is derived from an EMBL/GenBank/DDBJ whole genome shotgun (WGS) entry which is preliminary data.</text>
</comment>